<protein>
    <recommendedName>
        <fullName evidence="2">TNase-like domain-containing protein</fullName>
    </recommendedName>
</protein>
<evidence type="ECO:0000313" key="1">
    <source>
        <dbReference type="EMBL" id="CAB4142519.1"/>
    </source>
</evidence>
<accession>A0A6J5MFL4</accession>
<reference evidence="1" key="1">
    <citation type="submission" date="2020-04" db="EMBL/GenBank/DDBJ databases">
        <authorList>
            <person name="Chiriac C."/>
            <person name="Salcher M."/>
            <person name="Ghai R."/>
            <person name="Kavagutti S V."/>
        </authorList>
    </citation>
    <scope>NUCLEOTIDE SEQUENCE</scope>
</reference>
<sequence>MTRLLSFSLVSLIFIVYLADTKLRATIHQPRDIPEVLALYSLSNVEVHDADTITADVRLGFNVVLTHQTIRLKNFDAYEISTGRRTVKVTPDEISRGLKARDFVSDLLKHTHFKIIDGRYDIYNRIVTDVYYLDTTQTPSKYILLASTLREKGFERPNDSPQGKN</sequence>
<organism evidence="1">
    <name type="scientific">uncultured Caudovirales phage</name>
    <dbReference type="NCBI Taxonomy" id="2100421"/>
    <lineage>
        <taxon>Viruses</taxon>
        <taxon>Duplodnaviria</taxon>
        <taxon>Heunggongvirae</taxon>
        <taxon>Uroviricota</taxon>
        <taxon>Caudoviricetes</taxon>
        <taxon>Peduoviridae</taxon>
        <taxon>Maltschvirus</taxon>
        <taxon>Maltschvirus maltsch</taxon>
    </lineage>
</organism>
<gene>
    <name evidence="1" type="ORF">UFOVP448_15</name>
</gene>
<name>A0A6J5MFL4_9CAUD</name>
<proteinExistence type="predicted"/>
<dbReference type="Gene3D" id="2.40.50.90">
    <property type="match status" value="1"/>
</dbReference>
<dbReference type="EMBL" id="LR796422">
    <property type="protein sequence ID" value="CAB4142519.1"/>
    <property type="molecule type" value="Genomic_DNA"/>
</dbReference>
<dbReference type="InterPro" id="IPR035437">
    <property type="entry name" value="SNase_OB-fold_sf"/>
</dbReference>
<evidence type="ECO:0008006" key="2">
    <source>
        <dbReference type="Google" id="ProtNLM"/>
    </source>
</evidence>